<evidence type="ECO:0000259" key="8">
    <source>
        <dbReference type="PROSITE" id="PS51299"/>
    </source>
</evidence>
<dbReference type="SMART" id="SM01252">
    <property type="entry name" value="KilA-N"/>
    <property type="match status" value="1"/>
</dbReference>
<dbReference type="GO" id="GO:0033309">
    <property type="term" value="C:SBF transcription complex"/>
    <property type="evidence" value="ECO:0007669"/>
    <property type="project" value="TreeGrafter"/>
</dbReference>
<dbReference type="GO" id="GO:0001228">
    <property type="term" value="F:DNA-binding transcription activator activity, RNA polymerase II-specific"/>
    <property type="evidence" value="ECO:0007669"/>
    <property type="project" value="UniProtKB-ARBA"/>
</dbReference>
<dbReference type="SUPFAM" id="SSF54616">
    <property type="entry name" value="DNA-binding domain of Mlu1-box binding protein MBP1"/>
    <property type="match status" value="1"/>
</dbReference>
<sequence length="700" mass="78062">MPDMADDITVYKATYSGTPVIANGIACMRRRSDSWINATQILKVADFDKPQRTRILEREVQRGVHEKVQGGYGKYQGTWVPLDRARAIAEQYNVDTLLSPIFNFRPSTESPPLAPKHITAASTKPRPARGGGGGARAAPRNPTKKLKSSNVYGTEPTPPAIIAPPPPPAPASMGSYDDDDEDQDIMSDMDLEHDAGSMGSSSCSEGDLSDNDMMDHPSQHSTGMSLKRKRSQMDMDHMASHRRISYSDELLDYFMTKEMDVPSFLLSPPQDFDVDEVIDTEGHTAIHWAAAMGDLKVIELLCKARSNIYALNSRGETPLMRAVLFTNNFDRRSFPRLVETLRDTIFVADKFNSTVFHHIAATTSSRNKMLAARYYNDVLLQKLSEIQPIDEIANFLDVRDMNGDTALIISARNMARKCVRTLLGYNASPDIPNHMGETADHLIIAAEGQNKLHAQHLRASSSSPFQQHHDNVHPYLQQPDAIAYAQSAYIPAPHTSEAGINATKKVIPQMTEMLEGLANAFDKELQDKEDDHSQAQTLLESSSREIEAYNKKSEEIIQQHGTVEEMNSQIEDLQQEFNSLAAELRNALEKRQCHELAQHIQHEESQVEILPQTEEPDDQELMARLVAAREIVQAQQQRKELMDAIVKASSRSGTSDKMADYRRLIALSCSLNPEDVEELLPEILKDLEAGGDGNGRDMEC</sequence>
<evidence type="ECO:0000313" key="10">
    <source>
        <dbReference type="Proteomes" id="UP000018144"/>
    </source>
</evidence>
<evidence type="ECO:0000256" key="6">
    <source>
        <dbReference type="SAM" id="Coils"/>
    </source>
</evidence>
<dbReference type="GO" id="GO:0051301">
    <property type="term" value="P:cell division"/>
    <property type="evidence" value="ECO:0007669"/>
    <property type="project" value="UniProtKB-KW"/>
</dbReference>
<dbReference type="OMA" id="IHHAAIM"/>
<dbReference type="InterPro" id="IPR036770">
    <property type="entry name" value="Ankyrin_rpt-contain_sf"/>
</dbReference>
<protein>
    <submittedName>
        <fullName evidence="9">Similar to Cell division cycle-related protein res2/pct1 acc. no. P41412</fullName>
    </submittedName>
</protein>
<keyword evidence="1" id="KW-0677">Repeat</keyword>
<dbReference type="Proteomes" id="UP000018144">
    <property type="component" value="Unassembled WGS sequence"/>
</dbReference>
<dbReference type="SMART" id="SM00248">
    <property type="entry name" value="ANK"/>
    <property type="match status" value="2"/>
</dbReference>
<keyword evidence="2" id="KW-0749">Sporulation</keyword>
<evidence type="ECO:0000256" key="3">
    <source>
        <dbReference type="ARBA" id="ARBA00023043"/>
    </source>
</evidence>
<keyword evidence="6" id="KW-0175">Coiled coil</keyword>
<evidence type="ECO:0000256" key="2">
    <source>
        <dbReference type="ARBA" id="ARBA00022969"/>
    </source>
</evidence>
<dbReference type="InterPro" id="IPR051642">
    <property type="entry name" value="SWI6-like"/>
</dbReference>
<evidence type="ECO:0000256" key="4">
    <source>
        <dbReference type="ARBA" id="ARBA00023321"/>
    </source>
</evidence>
<dbReference type="InterPro" id="IPR003163">
    <property type="entry name" value="Tscrpt_reg_HTH_APSES-type"/>
</dbReference>
<evidence type="ECO:0000256" key="7">
    <source>
        <dbReference type="SAM" id="MobiDB-lite"/>
    </source>
</evidence>
<dbReference type="PROSITE" id="PS51299">
    <property type="entry name" value="HTH_APSES"/>
    <property type="match status" value="1"/>
</dbReference>
<dbReference type="InterPro" id="IPR002110">
    <property type="entry name" value="Ankyrin_rpt"/>
</dbReference>
<feature type="domain" description="HTH APSES-type" evidence="8">
    <location>
        <begin position="1"/>
        <end position="115"/>
    </location>
</feature>
<dbReference type="InterPro" id="IPR036887">
    <property type="entry name" value="HTH_APSES_sf"/>
</dbReference>
<dbReference type="SUPFAM" id="SSF48403">
    <property type="entry name" value="Ankyrin repeat"/>
    <property type="match status" value="1"/>
</dbReference>
<evidence type="ECO:0000256" key="5">
    <source>
        <dbReference type="PROSITE-ProRule" id="PRU00023"/>
    </source>
</evidence>
<dbReference type="Pfam" id="PF12796">
    <property type="entry name" value="Ank_2"/>
    <property type="match status" value="1"/>
</dbReference>
<dbReference type="OrthoDB" id="6718656at2759"/>
<reference evidence="9 10" key="1">
    <citation type="journal article" date="2013" name="PLoS Genet.">
        <title>The genome and development-dependent transcriptomes of Pyronema confluens: a window into fungal evolution.</title>
        <authorList>
            <person name="Traeger S."/>
            <person name="Altegoer F."/>
            <person name="Freitag M."/>
            <person name="Gabaldon T."/>
            <person name="Kempken F."/>
            <person name="Kumar A."/>
            <person name="Marcet-Houben M."/>
            <person name="Poggeler S."/>
            <person name="Stajich J.E."/>
            <person name="Nowrousian M."/>
        </authorList>
    </citation>
    <scope>NUCLEOTIDE SEQUENCE [LARGE SCALE GENOMIC DNA]</scope>
    <source>
        <strain evidence="10">CBS 100304</strain>
        <tissue evidence="9">Vegetative mycelium</tissue>
    </source>
</reference>
<feature type="region of interest" description="Disordered" evidence="7">
    <location>
        <begin position="107"/>
        <end position="184"/>
    </location>
</feature>
<keyword evidence="9" id="KW-0131">Cell cycle</keyword>
<gene>
    <name evidence="9" type="ORF">PCON_07301</name>
</gene>
<dbReference type="STRING" id="1076935.U4LBN6"/>
<organism evidence="9 10">
    <name type="scientific">Pyronema omphalodes (strain CBS 100304)</name>
    <name type="common">Pyronema confluens</name>
    <dbReference type="NCBI Taxonomy" id="1076935"/>
    <lineage>
        <taxon>Eukaryota</taxon>
        <taxon>Fungi</taxon>
        <taxon>Dikarya</taxon>
        <taxon>Ascomycota</taxon>
        <taxon>Pezizomycotina</taxon>
        <taxon>Pezizomycetes</taxon>
        <taxon>Pezizales</taxon>
        <taxon>Pyronemataceae</taxon>
        <taxon>Pyronema</taxon>
    </lineage>
</organism>
<name>U4LBN6_PYROM</name>
<dbReference type="InterPro" id="IPR018004">
    <property type="entry name" value="KilA/APSES_HTH"/>
</dbReference>
<dbReference type="PANTHER" id="PTHR43828:SF15">
    <property type="entry name" value="TRANSCRIPTION FACTOR MBP1"/>
    <property type="match status" value="1"/>
</dbReference>
<keyword evidence="3 5" id="KW-0040">ANK repeat</keyword>
<dbReference type="Gene3D" id="1.25.40.20">
    <property type="entry name" value="Ankyrin repeat-containing domain"/>
    <property type="match status" value="1"/>
</dbReference>
<feature type="coiled-coil region" evidence="6">
    <location>
        <begin position="525"/>
        <end position="590"/>
    </location>
</feature>
<dbReference type="GO" id="GO:0048315">
    <property type="term" value="P:conidium formation"/>
    <property type="evidence" value="ECO:0007669"/>
    <property type="project" value="UniProtKB-KW"/>
</dbReference>
<proteinExistence type="predicted"/>
<feature type="repeat" description="ANK" evidence="5">
    <location>
        <begin position="281"/>
        <end position="313"/>
    </location>
</feature>
<keyword evidence="4" id="KW-0183">Conidiation</keyword>
<accession>U4LBN6</accession>
<dbReference type="AlphaFoldDB" id="U4LBN6"/>
<dbReference type="GO" id="GO:0030435">
    <property type="term" value="P:sporulation resulting in formation of a cellular spore"/>
    <property type="evidence" value="ECO:0007669"/>
    <property type="project" value="UniProtKB-KW"/>
</dbReference>
<dbReference type="PROSITE" id="PS50088">
    <property type="entry name" value="ANK_REPEAT"/>
    <property type="match status" value="1"/>
</dbReference>
<dbReference type="Gene3D" id="3.10.260.10">
    <property type="entry name" value="Transcription regulator HTH, APSES-type DNA-binding domain"/>
    <property type="match status" value="1"/>
</dbReference>
<keyword evidence="9" id="KW-0132">Cell division</keyword>
<dbReference type="Pfam" id="PF04383">
    <property type="entry name" value="KilA-N"/>
    <property type="match status" value="1"/>
</dbReference>
<keyword evidence="10" id="KW-1185">Reference proteome</keyword>
<dbReference type="PROSITE" id="PS50297">
    <property type="entry name" value="ANK_REP_REGION"/>
    <property type="match status" value="1"/>
</dbReference>
<feature type="compositionally biased region" description="Pro residues" evidence="7">
    <location>
        <begin position="156"/>
        <end position="170"/>
    </location>
</feature>
<evidence type="ECO:0000256" key="1">
    <source>
        <dbReference type="ARBA" id="ARBA00022737"/>
    </source>
</evidence>
<evidence type="ECO:0000313" key="9">
    <source>
        <dbReference type="EMBL" id="CCX07712.1"/>
    </source>
</evidence>
<dbReference type="EMBL" id="HF935364">
    <property type="protein sequence ID" value="CCX07712.1"/>
    <property type="molecule type" value="Genomic_DNA"/>
</dbReference>
<dbReference type="eggNOG" id="KOG4177">
    <property type="taxonomic scope" value="Eukaryota"/>
</dbReference>
<dbReference type="GO" id="GO:0030907">
    <property type="term" value="C:MBF transcription complex"/>
    <property type="evidence" value="ECO:0007669"/>
    <property type="project" value="TreeGrafter"/>
</dbReference>
<dbReference type="GO" id="GO:0003677">
    <property type="term" value="F:DNA binding"/>
    <property type="evidence" value="ECO:0007669"/>
    <property type="project" value="InterPro"/>
</dbReference>
<dbReference type="FunFam" id="3.10.260.10:FF:000001">
    <property type="entry name" value="APSES transcription factor (MbpA)"/>
    <property type="match status" value="1"/>
</dbReference>
<dbReference type="PANTHER" id="PTHR43828">
    <property type="entry name" value="ASPARAGINASE"/>
    <property type="match status" value="1"/>
</dbReference>
<dbReference type="Pfam" id="PF00023">
    <property type="entry name" value="Ank"/>
    <property type="match status" value="1"/>
</dbReference>